<accession>S2JLS8</accession>
<keyword evidence="1" id="KW-0863">Zinc-finger</keyword>
<feature type="domain" description="C2H2-type" evidence="2">
    <location>
        <begin position="148"/>
        <end position="176"/>
    </location>
</feature>
<name>S2JLS8_MUCC1</name>
<dbReference type="VEuPathDB" id="FungiDB:HMPREF1544_03806"/>
<evidence type="ECO:0000313" key="3">
    <source>
        <dbReference type="EMBL" id="EPB89437.1"/>
    </source>
</evidence>
<evidence type="ECO:0000259" key="2">
    <source>
        <dbReference type="PROSITE" id="PS50157"/>
    </source>
</evidence>
<dbReference type="AlphaFoldDB" id="S2JLS8"/>
<dbReference type="PROSITE" id="PS50157">
    <property type="entry name" value="ZINC_FINGER_C2H2_2"/>
    <property type="match status" value="1"/>
</dbReference>
<evidence type="ECO:0000256" key="1">
    <source>
        <dbReference type="PROSITE-ProRule" id="PRU00042"/>
    </source>
</evidence>
<dbReference type="OrthoDB" id="2202020at2759"/>
<organism evidence="3 4">
    <name type="scientific">Mucor circinelloides f. circinelloides (strain 1006PhL)</name>
    <name type="common">Mucormycosis agent</name>
    <name type="synonym">Calyptromyces circinelloides</name>
    <dbReference type="NCBI Taxonomy" id="1220926"/>
    <lineage>
        <taxon>Eukaryota</taxon>
        <taxon>Fungi</taxon>
        <taxon>Fungi incertae sedis</taxon>
        <taxon>Mucoromycota</taxon>
        <taxon>Mucoromycotina</taxon>
        <taxon>Mucoromycetes</taxon>
        <taxon>Mucorales</taxon>
        <taxon>Mucorineae</taxon>
        <taxon>Mucoraceae</taxon>
        <taxon>Mucor</taxon>
    </lineage>
</organism>
<dbReference type="GO" id="GO:0008270">
    <property type="term" value="F:zinc ion binding"/>
    <property type="evidence" value="ECO:0007669"/>
    <property type="project" value="UniProtKB-KW"/>
</dbReference>
<evidence type="ECO:0000313" key="4">
    <source>
        <dbReference type="Proteomes" id="UP000014254"/>
    </source>
</evidence>
<keyword evidence="1" id="KW-0479">Metal-binding</keyword>
<protein>
    <recommendedName>
        <fullName evidence="2">C2H2-type domain-containing protein</fullName>
    </recommendedName>
</protein>
<dbReference type="InParanoid" id="S2JLS8"/>
<dbReference type="EMBL" id="KE123935">
    <property type="protein sequence ID" value="EPB89437.1"/>
    <property type="molecule type" value="Genomic_DNA"/>
</dbReference>
<reference evidence="4" key="1">
    <citation type="submission" date="2013-05" db="EMBL/GenBank/DDBJ databases">
        <title>The Genome sequence of Mucor circinelloides f. circinelloides 1006PhL.</title>
        <authorList>
            <consortium name="The Broad Institute Genomics Platform"/>
            <person name="Cuomo C."/>
            <person name="Earl A."/>
            <person name="Findley K."/>
            <person name="Lee S.C."/>
            <person name="Walker B."/>
            <person name="Young S."/>
            <person name="Zeng Q."/>
            <person name="Gargeya S."/>
            <person name="Fitzgerald M."/>
            <person name="Haas B."/>
            <person name="Abouelleil A."/>
            <person name="Allen A.W."/>
            <person name="Alvarado L."/>
            <person name="Arachchi H.M."/>
            <person name="Berlin A.M."/>
            <person name="Chapman S.B."/>
            <person name="Gainer-Dewar J."/>
            <person name="Goldberg J."/>
            <person name="Griggs A."/>
            <person name="Gujja S."/>
            <person name="Hansen M."/>
            <person name="Howarth C."/>
            <person name="Imamovic A."/>
            <person name="Ireland A."/>
            <person name="Larimer J."/>
            <person name="McCowan C."/>
            <person name="Murphy C."/>
            <person name="Pearson M."/>
            <person name="Poon T.W."/>
            <person name="Priest M."/>
            <person name="Roberts A."/>
            <person name="Saif S."/>
            <person name="Shea T."/>
            <person name="Sisk P."/>
            <person name="Sykes S."/>
            <person name="Wortman J."/>
            <person name="Nusbaum C."/>
            <person name="Birren B."/>
        </authorList>
    </citation>
    <scope>NUCLEOTIDE SEQUENCE [LARGE SCALE GENOMIC DNA]</scope>
    <source>
        <strain evidence="4">1006PhL</strain>
    </source>
</reference>
<dbReference type="InterPro" id="IPR013087">
    <property type="entry name" value="Znf_C2H2_type"/>
</dbReference>
<keyword evidence="4" id="KW-1185">Reference proteome</keyword>
<dbReference type="Proteomes" id="UP000014254">
    <property type="component" value="Unassembled WGS sequence"/>
</dbReference>
<dbReference type="PROSITE" id="PS00028">
    <property type="entry name" value="ZINC_FINGER_C2H2_1"/>
    <property type="match status" value="1"/>
</dbReference>
<sequence>MTLRNLSIESCLELLLLISTEDYYYHCRSCKEVWETLQLVLDHRKKDHHIKASTVVKHIDVKPDMYDPNNFCQGCERAYSRKPHYMVLMPLKSIPKSNLASDPENPDFYCCSCCRTDQLKTKYYRMQLARLHPVKDPGGLPNGNNPNFHCASCNKTCHTRNNHTTHCKVVHSIKTPVNRTLHEELSDIYDYDATIDLDYPSSYCTQCEKH</sequence>
<keyword evidence="1" id="KW-0862">Zinc</keyword>
<gene>
    <name evidence="3" type="ORF">HMPREF1544_03806</name>
</gene>
<proteinExistence type="predicted"/>